<dbReference type="PANTHER" id="PTHR34229">
    <property type="entry name" value="METAL TRANSPORT PROTEIN HI_1621-RELATED"/>
    <property type="match status" value="1"/>
</dbReference>
<feature type="transmembrane region" description="Helical" evidence="7">
    <location>
        <begin position="12"/>
        <end position="31"/>
    </location>
</feature>
<evidence type="ECO:0000256" key="5">
    <source>
        <dbReference type="ARBA" id="ARBA00022989"/>
    </source>
</evidence>
<protein>
    <submittedName>
        <fullName evidence="8">Cobalt/nickel transport system permease protein</fullName>
    </submittedName>
</protein>
<evidence type="ECO:0000256" key="3">
    <source>
        <dbReference type="ARBA" id="ARBA00022475"/>
    </source>
</evidence>
<evidence type="ECO:0000256" key="2">
    <source>
        <dbReference type="ARBA" id="ARBA00022448"/>
    </source>
</evidence>
<keyword evidence="6 7" id="KW-0472">Membrane</keyword>
<keyword evidence="4 7" id="KW-0812">Transmembrane</keyword>
<evidence type="ECO:0000256" key="1">
    <source>
        <dbReference type="ARBA" id="ARBA00004651"/>
    </source>
</evidence>
<feature type="transmembrane region" description="Helical" evidence="7">
    <location>
        <begin position="104"/>
        <end position="123"/>
    </location>
</feature>
<keyword evidence="2" id="KW-0813">Transport</keyword>
<dbReference type="STRING" id="698762.SAMN00808754_2677"/>
<evidence type="ECO:0000313" key="9">
    <source>
        <dbReference type="Proteomes" id="UP000192569"/>
    </source>
</evidence>
<dbReference type="Gene3D" id="1.10.1760.20">
    <property type="match status" value="1"/>
</dbReference>
<proteinExistence type="predicted"/>
<dbReference type="Proteomes" id="UP000192569">
    <property type="component" value="Chromosome I"/>
</dbReference>
<sequence>MSHLHIPDGVIPPVWLVLGFVGAAILLALAIVRTRREDINNKLPRLSVICAFMLLAMSVPLGFLPTHLNLTVLAGILLGPWLGIIAVFVVNLILALLGHGGITVVGLNTLVVGSEAILGYHLFKALYQRLCPVIAVATATALALLFSMSLMIAVVGLTQVEPAIGLHHQHNNHHLSLEEGHEVEPPGEISLVRFAHIVLPIGLVGIILETTVTSLLVSYLWKVKPDLIDIVNNKEGRTEGKEGLTR</sequence>
<dbReference type="GO" id="GO:0005886">
    <property type="term" value="C:plasma membrane"/>
    <property type="evidence" value="ECO:0007669"/>
    <property type="project" value="UniProtKB-SubCell"/>
</dbReference>
<comment type="subcellular location">
    <subcellularLocation>
        <location evidence="1">Cell membrane</location>
        <topology evidence="1">Multi-pass membrane protein</topology>
    </subcellularLocation>
</comment>
<name>A0A1W1W058_9FIRM</name>
<dbReference type="InterPro" id="IPR002751">
    <property type="entry name" value="CbiM/NikMN"/>
</dbReference>
<dbReference type="GO" id="GO:0000041">
    <property type="term" value="P:transition metal ion transport"/>
    <property type="evidence" value="ECO:0007669"/>
    <property type="project" value="InterPro"/>
</dbReference>
<evidence type="ECO:0000256" key="6">
    <source>
        <dbReference type="ARBA" id="ARBA00023136"/>
    </source>
</evidence>
<evidence type="ECO:0000313" key="8">
    <source>
        <dbReference type="EMBL" id="SMB98999.1"/>
    </source>
</evidence>
<organism evidence="8 9">
    <name type="scientific">Thermanaeromonas toyohensis ToBE</name>
    <dbReference type="NCBI Taxonomy" id="698762"/>
    <lineage>
        <taxon>Bacteria</taxon>
        <taxon>Bacillati</taxon>
        <taxon>Bacillota</taxon>
        <taxon>Clostridia</taxon>
        <taxon>Neomoorellales</taxon>
        <taxon>Neomoorellaceae</taxon>
        <taxon>Thermanaeromonas</taxon>
    </lineage>
</organism>
<keyword evidence="9" id="KW-1185">Reference proteome</keyword>
<evidence type="ECO:0000256" key="7">
    <source>
        <dbReference type="SAM" id="Phobius"/>
    </source>
</evidence>
<gene>
    <name evidence="8" type="ORF">SAMN00808754_2677</name>
</gene>
<feature type="transmembrane region" description="Helical" evidence="7">
    <location>
        <begin position="135"/>
        <end position="157"/>
    </location>
</feature>
<dbReference type="OrthoDB" id="5395048at2"/>
<dbReference type="Pfam" id="PF01891">
    <property type="entry name" value="CbiM"/>
    <property type="match status" value="1"/>
</dbReference>
<keyword evidence="5 7" id="KW-1133">Transmembrane helix</keyword>
<keyword evidence="3" id="KW-1003">Cell membrane</keyword>
<reference evidence="8 9" key="1">
    <citation type="submission" date="2017-04" db="EMBL/GenBank/DDBJ databases">
        <authorList>
            <person name="Afonso C.L."/>
            <person name="Miller P.J."/>
            <person name="Scott M.A."/>
            <person name="Spackman E."/>
            <person name="Goraichik I."/>
            <person name="Dimitrov K.M."/>
            <person name="Suarez D.L."/>
            <person name="Swayne D.E."/>
        </authorList>
    </citation>
    <scope>NUCLEOTIDE SEQUENCE [LARGE SCALE GENOMIC DNA]</scope>
    <source>
        <strain evidence="8 9">ToBE</strain>
    </source>
</reference>
<feature type="transmembrane region" description="Helical" evidence="7">
    <location>
        <begin position="43"/>
        <end position="64"/>
    </location>
</feature>
<accession>A0A1W1W058</accession>
<feature type="transmembrane region" description="Helical" evidence="7">
    <location>
        <begin position="70"/>
        <end position="97"/>
    </location>
</feature>
<dbReference type="EMBL" id="LT838272">
    <property type="protein sequence ID" value="SMB98999.1"/>
    <property type="molecule type" value="Genomic_DNA"/>
</dbReference>
<dbReference type="PANTHER" id="PTHR34229:SF1">
    <property type="entry name" value="METAL TRANSPORT PROTEIN HI_1621-RELATED"/>
    <property type="match status" value="1"/>
</dbReference>
<dbReference type="AlphaFoldDB" id="A0A1W1W058"/>
<evidence type="ECO:0000256" key="4">
    <source>
        <dbReference type="ARBA" id="ARBA00022692"/>
    </source>
</evidence>
<feature type="transmembrane region" description="Helical" evidence="7">
    <location>
        <begin position="197"/>
        <end position="221"/>
    </location>
</feature>
<dbReference type="RefSeq" id="WP_084666392.1">
    <property type="nucleotide sequence ID" value="NZ_LT838272.1"/>
</dbReference>